<evidence type="ECO:0000256" key="3">
    <source>
        <dbReference type="ARBA" id="ARBA00022490"/>
    </source>
</evidence>
<evidence type="ECO:0000256" key="4">
    <source>
        <dbReference type="SAM" id="MobiDB-lite"/>
    </source>
</evidence>
<organism evidence="5 6">
    <name type="scientific">Rhamnusium bicolor</name>
    <dbReference type="NCBI Taxonomy" id="1586634"/>
    <lineage>
        <taxon>Eukaryota</taxon>
        <taxon>Metazoa</taxon>
        <taxon>Ecdysozoa</taxon>
        <taxon>Arthropoda</taxon>
        <taxon>Hexapoda</taxon>
        <taxon>Insecta</taxon>
        <taxon>Pterygota</taxon>
        <taxon>Neoptera</taxon>
        <taxon>Endopterygota</taxon>
        <taxon>Coleoptera</taxon>
        <taxon>Polyphaga</taxon>
        <taxon>Cucujiformia</taxon>
        <taxon>Chrysomeloidea</taxon>
        <taxon>Cerambycidae</taxon>
        <taxon>Lepturinae</taxon>
        <taxon>Rhagiini</taxon>
        <taxon>Rhamnusium</taxon>
    </lineage>
</organism>
<dbReference type="Gene3D" id="1.20.120.230">
    <property type="entry name" value="Alpha-catenin/vinculin-like"/>
    <property type="match status" value="2"/>
</dbReference>
<keyword evidence="6" id="KW-1185">Reference proteome</keyword>
<dbReference type="GO" id="GO:0098609">
    <property type="term" value="P:cell-cell adhesion"/>
    <property type="evidence" value="ECO:0007669"/>
    <property type="project" value="TreeGrafter"/>
</dbReference>
<dbReference type="PANTHER" id="PTHR18914">
    <property type="entry name" value="ALPHA CATENIN"/>
    <property type="match status" value="1"/>
</dbReference>
<dbReference type="InterPro" id="IPR036723">
    <property type="entry name" value="Alpha-catenin/vinculin-like_sf"/>
</dbReference>
<evidence type="ECO:0000313" key="5">
    <source>
        <dbReference type="EMBL" id="KAJ8929339.1"/>
    </source>
</evidence>
<accession>A0AAV8WS08</accession>
<dbReference type="Gene3D" id="1.20.120.810">
    <property type="entry name" value="Vinculin, Vh2 four-helix bundle"/>
    <property type="match status" value="1"/>
</dbReference>
<reference evidence="5" key="1">
    <citation type="journal article" date="2023" name="Insect Mol. Biol.">
        <title>Genome sequencing provides insights into the evolution of gene families encoding plant cell wall-degrading enzymes in longhorned beetles.</title>
        <authorList>
            <person name="Shin N.R."/>
            <person name="Okamura Y."/>
            <person name="Kirsch R."/>
            <person name="Pauchet Y."/>
        </authorList>
    </citation>
    <scope>NUCLEOTIDE SEQUENCE</scope>
    <source>
        <strain evidence="5">RBIC_L_NR</strain>
    </source>
</reference>
<dbReference type="GO" id="GO:0051015">
    <property type="term" value="F:actin filament binding"/>
    <property type="evidence" value="ECO:0007669"/>
    <property type="project" value="InterPro"/>
</dbReference>
<evidence type="ECO:0000313" key="6">
    <source>
        <dbReference type="Proteomes" id="UP001162156"/>
    </source>
</evidence>
<gene>
    <name evidence="5" type="ORF">NQ314_017979</name>
</gene>
<dbReference type="Proteomes" id="UP001162156">
    <property type="component" value="Unassembled WGS sequence"/>
</dbReference>
<dbReference type="PANTHER" id="PTHR18914:SF9">
    <property type="entry name" value="CATENIN ALPHA"/>
    <property type="match status" value="1"/>
</dbReference>
<dbReference type="EMBL" id="JANEYF010005052">
    <property type="protein sequence ID" value="KAJ8929339.1"/>
    <property type="molecule type" value="Genomic_DNA"/>
</dbReference>
<sequence>MEMKKKLEEYAVVFTEHSNKLVEVLVCSIGENAARILVTRPHSKVAQENMDAFKQSWENQVCILTESVDDITSIDEFLAVSENNILEDVNKCVLALHEGSADTLDRTASGIQGRSNRVSNLVTAGMDNYDPCSSPPKEVNENDFIDASRLLYDGVREIRRAVFMNRADDDLDPEDVELDESYTFETRRKSSAHTDEHGVDEYPDISGITNAREAMAKMPGRRQTKNSAAS</sequence>
<keyword evidence="3" id="KW-0963">Cytoplasm</keyword>
<name>A0AAV8WS08_9CUCU</name>
<dbReference type="InterPro" id="IPR006077">
    <property type="entry name" value="Vinculin/catenin"/>
</dbReference>
<dbReference type="GO" id="GO:0005737">
    <property type="term" value="C:cytoplasm"/>
    <property type="evidence" value="ECO:0007669"/>
    <property type="project" value="UniProtKB-SubCell"/>
</dbReference>
<feature type="compositionally biased region" description="Basic and acidic residues" evidence="4">
    <location>
        <begin position="185"/>
        <end position="200"/>
    </location>
</feature>
<dbReference type="GO" id="GO:0005912">
    <property type="term" value="C:adherens junction"/>
    <property type="evidence" value="ECO:0007669"/>
    <property type="project" value="TreeGrafter"/>
</dbReference>
<comment type="similarity">
    <text evidence="2">Belongs to the vinculin/alpha-catenin family.</text>
</comment>
<comment type="caution">
    <text evidence="5">The sequence shown here is derived from an EMBL/GenBank/DDBJ whole genome shotgun (WGS) entry which is preliminary data.</text>
</comment>
<evidence type="ECO:0000256" key="1">
    <source>
        <dbReference type="ARBA" id="ARBA00004496"/>
    </source>
</evidence>
<dbReference type="GO" id="GO:0008013">
    <property type="term" value="F:beta-catenin binding"/>
    <property type="evidence" value="ECO:0007669"/>
    <property type="project" value="TreeGrafter"/>
</dbReference>
<dbReference type="Pfam" id="PF01044">
    <property type="entry name" value="Vinculin"/>
    <property type="match status" value="2"/>
</dbReference>
<feature type="region of interest" description="Disordered" evidence="4">
    <location>
        <begin position="185"/>
        <end position="230"/>
    </location>
</feature>
<dbReference type="SUPFAM" id="SSF47220">
    <property type="entry name" value="alpha-catenin/vinculin-like"/>
    <property type="match status" value="2"/>
</dbReference>
<dbReference type="GO" id="GO:0016477">
    <property type="term" value="P:cell migration"/>
    <property type="evidence" value="ECO:0007669"/>
    <property type="project" value="TreeGrafter"/>
</dbReference>
<comment type="subcellular location">
    <subcellularLocation>
        <location evidence="1">Cytoplasm</location>
    </subcellularLocation>
</comment>
<protein>
    <submittedName>
        <fullName evidence="5">Uncharacterized protein</fullName>
    </submittedName>
</protein>
<dbReference type="AlphaFoldDB" id="A0AAV8WS08"/>
<proteinExistence type="inferred from homology"/>
<evidence type="ECO:0000256" key="2">
    <source>
        <dbReference type="ARBA" id="ARBA00008376"/>
    </source>
</evidence>
<dbReference type="GO" id="GO:0016342">
    <property type="term" value="C:catenin complex"/>
    <property type="evidence" value="ECO:0007669"/>
    <property type="project" value="TreeGrafter"/>
</dbReference>